<organism evidence="1 2">
    <name type="scientific">Natranaeroarchaeum aerophilus</name>
    <dbReference type="NCBI Taxonomy" id="2917711"/>
    <lineage>
        <taxon>Archaea</taxon>
        <taxon>Methanobacteriati</taxon>
        <taxon>Methanobacteriota</taxon>
        <taxon>Stenosarchaea group</taxon>
        <taxon>Halobacteria</taxon>
        <taxon>Halobacteriales</taxon>
        <taxon>Natronoarchaeaceae</taxon>
        <taxon>Natranaeroarchaeum</taxon>
    </lineage>
</organism>
<reference evidence="1 2" key="1">
    <citation type="journal article" date="2022" name="Syst. Appl. Microbiol.">
        <title>Natronocalculus amylovorans gen. nov., sp. nov., and Natranaeroarchaeum aerophilus sp. nov., dominant culturable amylolytic natronoarchaea from hypersaline soda lakes in southwestern Siberia.</title>
        <authorList>
            <person name="Sorokin D.Y."/>
            <person name="Elcheninov A.G."/>
            <person name="Khizhniak T.V."/>
            <person name="Koenen M."/>
            <person name="Bale N.J."/>
            <person name="Damste J.S.S."/>
            <person name="Kublanov I.V."/>
        </authorList>
    </citation>
    <scope>NUCLEOTIDE SEQUENCE [LARGE SCALE GENOMIC DNA]</scope>
    <source>
        <strain evidence="1 2">AArc-St1-1</strain>
    </source>
</reference>
<sequence>MTEDTREQTEHEFGEDQVLRYGEVAAAVGEPDKRFGRLDDQFVLIPEQLLGWSMIKENEVESREIDLSNISSNGQGLVLTKLEPTSLQTLSAKIQHGTQLSEQEARVVVLFSGLVYDRERVAAELDMEEREVERCLTTVEGRYDKEQIVADLTANTDLDTMEAEVFTLAKTFEYDHEAIAAELDLAEPTVAEMLRNIETEHEIDGLAKNGNNGTKV</sequence>
<comment type="caution">
    <text evidence="1">The sequence shown here is derived from an EMBL/GenBank/DDBJ whole genome shotgun (WGS) entry which is preliminary data.</text>
</comment>
<accession>A0AAE3K6Z5</accession>
<dbReference type="AlphaFoldDB" id="A0AAE3K6Z5"/>
<protein>
    <submittedName>
        <fullName evidence="1">Uncharacterized protein</fullName>
    </submittedName>
</protein>
<gene>
    <name evidence="1" type="ORF">AArcSt11_14675</name>
</gene>
<dbReference type="RefSeq" id="WP_250598180.1">
    <property type="nucleotide sequence ID" value="NZ_JAKRVY010000010.1"/>
</dbReference>
<evidence type="ECO:0000313" key="1">
    <source>
        <dbReference type="EMBL" id="MCL9814900.1"/>
    </source>
</evidence>
<evidence type="ECO:0000313" key="2">
    <source>
        <dbReference type="Proteomes" id="UP001202674"/>
    </source>
</evidence>
<name>A0AAE3K6Z5_9EURY</name>
<dbReference type="Proteomes" id="UP001202674">
    <property type="component" value="Unassembled WGS sequence"/>
</dbReference>
<keyword evidence="2" id="KW-1185">Reference proteome</keyword>
<dbReference type="EMBL" id="JAKRVY010000010">
    <property type="protein sequence ID" value="MCL9814900.1"/>
    <property type="molecule type" value="Genomic_DNA"/>
</dbReference>
<proteinExistence type="predicted"/>